<feature type="domain" description="Glycosyl transferase family 1" evidence="1">
    <location>
        <begin position="173"/>
        <end position="331"/>
    </location>
</feature>
<dbReference type="Proteomes" id="UP000010847">
    <property type="component" value="Chromosome"/>
</dbReference>
<protein>
    <submittedName>
        <fullName evidence="3">Glycosyl transferase family 1</fullName>
    </submittedName>
</protein>
<evidence type="ECO:0000259" key="1">
    <source>
        <dbReference type="Pfam" id="PF00534"/>
    </source>
</evidence>
<dbReference type="KEGG" id="dmt:DESME_14455"/>
<dbReference type="PANTHER" id="PTHR45947:SF3">
    <property type="entry name" value="SULFOQUINOVOSYL TRANSFERASE SQD2"/>
    <property type="match status" value="1"/>
</dbReference>
<dbReference type="Pfam" id="PF13477">
    <property type="entry name" value="Glyco_trans_4_2"/>
    <property type="match status" value="1"/>
</dbReference>
<sequence>MPKICLLANAASPHTEKWALALSQRGWSVELISFLPAQIPGVKVHLVPKVFGTKMDFILRVLWVKEKVRELNPDILHAHYATSFGFLGALCSVHPFIISAWGSDIFSFPKKSPFHRGLLDWILGKADYLCSTSHVMAQEMQGHLELGQKIDVIPFGVDINQFAPPEGTHIELSKKVIFGVAKYLQPVYGLDLLLKAFAQLDKNDPGKALLKIAGDGPEYSRLQLLAARLEITEQVEWLGAMPNAEIARFYQDLDVVVVPSRQESFGVTAVEGSACARPIIASRVGGLPEVVIDSETGIMVEPENVEKLVEAMKFMIDHPEDRVRMGQAGREFVLRNYAWEENVSQMEELYRGVLRKKSGVRKR</sequence>
<dbReference type="Gene3D" id="3.40.50.2000">
    <property type="entry name" value="Glycogen Phosphorylase B"/>
    <property type="match status" value="2"/>
</dbReference>
<keyword evidence="4" id="KW-1185">Reference proteome</keyword>
<dbReference type="InterPro" id="IPR028098">
    <property type="entry name" value="Glyco_trans_4-like_N"/>
</dbReference>
<proteinExistence type="predicted"/>
<gene>
    <name evidence="3" type="ORF">DESME_14455</name>
</gene>
<dbReference type="STRING" id="871968.DESME_14455"/>
<evidence type="ECO:0000313" key="3">
    <source>
        <dbReference type="EMBL" id="AHF08095.1"/>
    </source>
</evidence>
<dbReference type="GO" id="GO:0016757">
    <property type="term" value="F:glycosyltransferase activity"/>
    <property type="evidence" value="ECO:0007669"/>
    <property type="project" value="InterPro"/>
</dbReference>
<dbReference type="RefSeq" id="WP_006718015.1">
    <property type="nucleotide sequence ID" value="NZ_CP007032.1"/>
</dbReference>
<keyword evidence="3" id="KW-0808">Transferase</keyword>
<reference evidence="3 4" key="1">
    <citation type="submission" date="2013-12" db="EMBL/GenBank/DDBJ databases">
        <authorList>
            <consortium name="DOE Joint Genome Institute"/>
            <person name="Smidt H."/>
            <person name="Huntemann M."/>
            <person name="Han J."/>
            <person name="Chen A."/>
            <person name="Kyrpides N."/>
            <person name="Mavromatis K."/>
            <person name="Markowitz V."/>
            <person name="Palaniappan K."/>
            <person name="Ivanova N."/>
            <person name="Schaumberg A."/>
            <person name="Pati A."/>
            <person name="Liolios K."/>
            <person name="Nordberg H.P."/>
            <person name="Cantor M.N."/>
            <person name="Hua S.X."/>
            <person name="Woyke T."/>
        </authorList>
    </citation>
    <scope>NUCLEOTIDE SEQUENCE [LARGE SCALE GENOMIC DNA]</scope>
    <source>
        <strain evidence="4">DSM 15288</strain>
    </source>
</reference>
<dbReference type="Pfam" id="PF00534">
    <property type="entry name" value="Glycos_transf_1"/>
    <property type="match status" value="1"/>
</dbReference>
<feature type="domain" description="Glycosyltransferase subfamily 4-like N-terminal" evidence="2">
    <location>
        <begin position="3"/>
        <end position="133"/>
    </location>
</feature>
<dbReference type="InterPro" id="IPR050194">
    <property type="entry name" value="Glycosyltransferase_grp1"/>
</dbReference>
<dbReference type="SUPFAM" id="SSF53756">
    <property type="entry name" value="UDP-Glycosyltransferase/glycogen phosphorylase"/>
    <property type="match status" value="1"/>
</dbReference>
<accession>W0EB51</accession>
<evidence type="ECO:0000259" key="2">
    <source>
        <dbReference type="Pfam" id="PF13477"/>
    </source>
</evidence>
<dbReference type="eggNOG" id="COG0438">
    <property type="taxonomic scope" value="Bacteria"/>
</dbReference>
<evidence type="ECO:0000313" key="4">
    <source>
        <dbReference type="Proteomes" id="UP000010847"/>
    </source>
</evidence>
<dbReference type="PANTHER" id="PTHR45947">
    <property type="entry name" value="SULFOQUINOVOSYL TRANSFERASE SQD2"/>
    <property type="match status" value="1"/>
</dbReference>
<dbReference type="AlphaFoldDB" id="W0EB51"/>
<dbReference type="OrthoDB" id="9810929at2"/>
<dbReference type="EMBL" id="CP007032">
    <property type="protein sequence ID" value="AHF08095.1"/>
    <property type="molecule type" value="Genomic_DNA"/>
</dbReference>
<name>W0EB51_9FIRM</name>
<organism evidence="3 4">
    <name type="scientific">Desulfitobacterium metallireducens DSM 15288</name>
    <dbReference type="NCBI Taxonomy" id="871968"/>
    <lineage>
        <taxon>Bacteria</taxon>
        <taxon>Bacillati</taxon>
        <taxon>Bacillota</taxon>
        <taxon>Clostridia</taxon>
        <taxon>Eubacteriales</taxon>
        <taxon>Desulfitobacteriaceae</taxon>
        <taxon>Desulfitobacterium</taxon>
    </lineage>
</organism>
<dbReference type="InterPro" id="IPR001296">
    <property type="entry name" value="Glyco_trans_1"/>
</dbReference>
<dbReference type="HOGENOM" id="CLU_009583_2_5_9"/>